<proteinExistence type="predicted"/>
<dbReference type="Proteomes" id="UP000029839">
    <property type="component" value="Unassembled WGS sequence"/>
</dbReference>
<comment type="caution">
    <text evidence="4">The sequence shown here is derived from an EMBL/GenBank/DDBJ whole genome shotgun (WGS) entry which is preliminary data.</text>
</comment>
<keyword evidence="4" id="KW-0966">Cell projection</keyword>
<evidence type="ECO:0000259" key="3">
    <source>
        <dbReference type="SMART" id="SM00858"/>
    </source>
</evidence>
<feature type="compositionally biased region" description="Basic and acidic residues" evidence="1">
    <location>
        <begin position="24"/>
        <end position="34"/>
    </location>
</feature>
<dbReference type="EMBL" id="AXCY01000125">
    <property type="protein sequence ID" value="KGM09061.1"/>
    <property type="molecule type" value="Genomic_DNA"/>
</dbReference>
<keyword evidence="4" id="KW-0282">Flagellum</keyword>
<feature type="region of interest" description="Disordered" evidence="1">
    <location>
        <begin position="1"/>
        <end position="34"/>
    </location>
</feature>
<feature type="domain" description="SAF" evidence="3">
    <location>
        <begin position="65"/>
        <end position="127"/>
    </location>
</feature>
<dbReference type="OrthoDB" id="5185591at2"/>
<keyword evidence="2" id="KW-0812">Transmembrane</keyword>
<sequence>MRDSRDDRRRARDERGLRSTAAQRGDRLPPPPRERRPMLAALAVLLIVGGAAVAGLLALRADSRTPVLVAARDIAAGAEITRDDLTSVPVAADGTLLVPVDRADEVLGTYARTGISAGQLLDTAMVTQTATLQPGLVAVGAVLEAGRAPASGLQPGDVVQLVDVADGSTLVPDALVSSARSQGDGDAVGSSRGLVATLIVDDRDGAAVATLAASGNLAAVLVERGTLLGDG</sequence>
<dbReference type="InterPro" id="IPR013974">
    <property type="entry name" value="SAF"/>
</dbReference>
<keyword evidence="2" id="KW-0472">Membrane</keyword>
<keyword evidence="5" id="KW-1185">Reference proteome</keyword>
<accession>A0A0A0BM69</accession>
<dbReference type="CDD" id="cd11614">
    <property type="entry name" value="SAF_CpaB_FlgA_like"/>
    <property type="match status" value="1"/>
</dbReference>
<keyword evidence="4" id="KW-0969">Cilium</keyword>
<dbReference type="RefSeq" id="WP_052426510.1">
    <property type="nucleotide sequence ID" value="NZ_AXCY01000125.1"/>
</dbReference>
<dbReference type="Pfam" id="PF08666">
    <property type="entry name" value="SAF"/>
    <property type="match status" value="1"/>
</dbReference>
<name>A0A0A0BM69_9CELL</name>
<dbReference type="SMART" id="SM00858">
    <property type="entry name" value="SAF"/>
    <property type="match status" value="1"/>
</dbReference>
<dbReference type="AlphaFoldDB" id="A0A0A0BM69"/>
<dbReference type="Gene3D" id="3.90.1210.10">
    <property type="entry name" value="Antifreeze-like/N-acetylneuraminic acid synthase C-terminal domain"/>
    <property type="match status" value="1"/>
</dbReference>
<evidence type="ECO:0000313" key="5">
    <source>
        <dbReference type="Proteomes" id="UP000029839"/>
    </source>
</evidence>
<feature type="compositionally biased region" description="Basic and acidic residues" evidence="1">
    <location>
        <begin position="1"/>
        <end position="17"/>
    </location>
</feature>
<reference evidence="4 5" key="2">
    <citation type="journal article" date="2015" name="Stand. Genomic Sci.">
        <title>Draft genome sequence of Cellulomonas carbonis T26(T) and comparative analysis of six Cellulomonas genomes.</title>
        <authorList>
            <person name="Zhuang W."/>
            <person name="Zhang S."/>
            <person name="Xia X."/>
            <person name="Wang G."/>
        </authorList>
    </citation>
    <scope>NUCLEOTIDE SEQUENCE [LARGE SCALE GENOMIC DNA]</scope>
    <source>
        <strain evidence="4 5">T26</strain>
    </source>
</reference>
<evidence type="ECO:0000256" key="1">
    <source>
        <dbReference type="SAM" id="MobiDB-lite"/>
    </source>
</evidence>
<feature type="transmembrane region" description="Helical" evidence="2">
    <location>
        <begin position="39"/>
        <end position="59"/>
    </location>
</feature>
<keyword evidence="2" id="KW-1133">Transmembrane helix</keyword>
<evidence type="ECO:0000256" key="2">
    <source>
        <dbReference type="SAM" id="Phobius"/>
    </source>
</evidence>
<organism evidence="4 5">
    <name type="scientific">Cellulomonas carbonis T26</name>
    <dbReference type="NCBI Taxonomy" id="947969"/>
    <lineage>
        <taxon>Bacteria</taxon>
        <taxon>Bacillati</taxon>
        <taxon>Actinomycetota</taxon>
        <taxon>Actinomycetes</taxon>
        <taxon>Micrococcales</taxon>
        <taxon>Cellulomonadaceae</taxon>
        <taxon>Cellulomonas</taxon>
    </lineage>
</organism>
<reference evidence="4 5" key="1">
    <citation type="submission" date="2013-08" db="EMBL/GenBank/DDBJ databases">
        <title>Genome sequencing of Cellulomonas carbonis T26.</title>
        <authorList>
            <person name="Chen F."/>
            <person name="Li Y."/>
            <person name="Wang G."/>
        </authorList>
    </citation>
    <scope>NUCLEOTIDE SEQUENCE [LARGE SCALE GENOMIC DNA]</scope>
    <source>
        <strain evidence="4 5">T26</strain>
    </source>
</reference>
<evidence type="ECO:0000313" key="4">
    <source>
        <dbReference type="EMBL" id="KGM09061.1"/>
    </source>
</evidence>
<protein>
    <submittedName>
        <fullName evidence="4">Flagellar basal body P-ring biosynthesis protein FlgA</fullName>
    </submittedName>
</protein>
<gene>
    <name evidence="4" type="ORF">N868_03290</name>
</gene>